<gene>
    <name evidence="2" type="ORF">CAN33_0026785</name>
</gene>
<keyword evidence="1" id="KW-0732">Signal</keyword>
<reference evidence="3" key="1">
    <citation type="submission" date="2018-10" db="EMBL/GenBank/DDBJ databases">
        <title>FDA dAtabase for Regulatory Grade micrObial Sequences (FDA-ARGOS): Supporting development and validation of Infectious Disease Dx tests.</title>
        <authorList>
            <person name="Kerrigan L."/>
            <person name="Tallon L."/>
            <person name="Sadzewicz L."/>
            <person name="Sengamalay N."/>
            <person name="Ott S."/>
            <person name="Godinez A."/>
            <person name="Nagaraj S."/>
            <person name="Vavikolanu K."/>
            <person name="Nadendla S."/>
            <person name="George J."/>
            <person name="Sichtig H."/>
        </authorList>
    </citation>
    <scope>NUCLEOTIDE SEQUENCE [LARGE SCALE GENOMIC DNA]</scope>
    <source>
        <strain evidence="3">FDAARGOS_311</strain>
    </source>
</reference>
<proteinExistence type="predicted"/>
<dbReference type="VEuPathDB" id="FungiDB:M747DRAFT_366098"/>
<evidence type="ECO:0000313" key="2">
    <source>
        <dbReference type="EMBL" id="TPR07280.1"/>
    </source>
</evidence>
<evidence type="ECO:0000256" key="1">
    <source>
        <dbReference type="SAM" id="SignalP"/>
    </source>
</evidence>
<protein>
    <submittedName>
        <fullName evidence="2">Ribonuclease III domain family protein</fullName>
    </submittedName>
</protein>
<dbReference type="VEuPathDB" id="FungiDB:An14g02710"/>
<dbReference type="Proteomes" id="UP000197666">
    <property type="component" value="Unassembled WGS sequence"/>
</dbReference>
<comment type="caution">
    <text evidence="2">The sequence shown here is derived from an EMBL/GenBank/DDBJ whole genome shotgun (WGS) entry which is preliminary data.</text>
</comment>
<dbReference type="AlphaFoldDB" id="A0A505I6L7"/>
<dbReference type="VEuPathDB" id="FungiDB:ATCC64974_2340"/>
<evidence type="ECO:0000313" key="3">
    <source>
        <dbReference type="Proteomes" id="UP000197666"/>
    </source>
</evidence>
<feature type="signal peptide" evidence="1">
    <location>
        <begin position="1"/>
        <end position="28"/>
    </location>
</feature>
<dbReference type="EMBL" id="NKJJ02000005">
    <property type="protein sequence ID" value="TPR07280.1"/>
    <property type="molecule type" value="Genomic_DNA"/>
</dbReference>
<feature type="chain" id="PRO_5021260361" evidence="1">
    <location>
        <begin position="29"/>
        <end position="182"/>
    </location>
</feature>
<dbReference type="VEuPathDB" id="FungiDB:ASPNIDRAFT2_1170058"/>
<accession>A0A505I6L7</accession>
<organism evidence="2 3">
    <name type="scientific">Aspergillus niger</name>
    <dbReference type="NCBI Taxonomy" id="5061"/>
    <lineage>
        <taxon>Eukaryota</taxon>
        <taxon>Fungi</taxon>
        <taxon>Dikarya</taxon>
        <taxon>Ascomycota</taxon>
        <taxon>Pezizomycotina</taxon>
        <taxon>Eurotiomycetes</taxon>
        <taxon>Eurotiomycetidae</taxon>
        <taxon>Eurotiales</taxon>
        <taxon>Aspergillaceae</taxon>
        <taxon>Aspergillus</taxon>
        <taxon>Aspergillus subgen. Circumdati</taxon>
    </lineage>
</organism>
<sequence>MAPTQQRSLLATLTAVFVFLMQADPTSGAGFTCAGTGCIAAVLLVGINAVMHVHGESGKTGAMTPAKRDEGSIAFNHITHEGVVHSFINTTALTHDWHFVHAVNQPVNLTDLAAKVLESGATTSYVQEIDFSWTEPSGYGTKTQTGLEGAASGAAHVDGLDAVVGFNFYGDNYATDFPPPCD</sequence>
<name>A0A505I6L7_ASPNG</name>